<keyword evidence="1" id="KW-0472">Membrane</keyword>
<dbReference type="Proteomes" id="UP000698242">
    <property type="component" value="Unassembled WGS sequence"/>
</dbReference>
<organism evidence="2 3">
    <name type="scientific">Profundibacterium mesophilum KAUST100406-0324</name>
    <dbReference type="NCBI Taxonomy" id="1037889"/>
    <lineage>
        <taxon>Bacteria</taxon>
        <taxon>Pseudomonadati</taxon>
        <taxon>Pseudomonadota</taxon>
        <taxon>Alphaproteobacteria</taxon>
        <taxon>Rhodobacterales</taxon>
        <taxon>Roseobacteraceae</taxon>
        <taxon>Profundibacterium</taxon>
    </lineage>
</organism>
<feature type="non-terminal residue" evidence="2">
    <location>
        <position position="64"/>
    </location>
</feature>
<evidence type="ECO:0000313" key="3">
    <source>
        <dbReference type="Proteomes" id="UP000698242"/>
    </source>
</evidence>
<keyword evidence="1" id="KW-1133">Transmembrane helix</keyword>
<evidence type="ECO:0000313" key="2">
    <source>
        <dbReference type="EMBL" id="KAF0674460.1"/>
    </source>
</evidence>
<keyword evidence="1" id="KW-0812">Transmembrane</keyword>
<keyword evidence="3" id="KW-1185">Reference proteome</keyword>
<accession>A0A921TAZ1</accession>
<protein>
    <submittedName>
        <fullName evidence="2">Uncharacterized protein</fullName>
    </submittedName>
</protein>
<comment type="caution">
    <text evidence="2">The sequence shown here is derived from an EMBL/GenBank/DDBJ whole genome shotgun (WGS) entry which is preliminary data.</text>
</comment>
<evidence type="ECO:0000256" key="1">
    <source>
        <dbReference type="SAM" id="Phobius"/>
    </source>
</evidence>
<reference evidence="2" key="1">
    <citation type="submission" date="2013-03" db="EMBL/GenBank/DDBJ databases">
        <title>Genome Sequence of the Profundibacterium mesophilum strain KAUST100406-0324T from Red Sea, a novel genus in the family Rhodobacteraceae.</title>
        <authorList>
            <person name="Essack M."/>
            <person name="Alam I."/>
            <person name="Lafi F."/>
            <person name="Alawi W."/>
            <person name="Kamanu F."/>
            <person name="Al-Suwailem A."/>
            <person name="Lee O.O."/>
            <person name="Xu Y."/>
            <person name="Bajic V."/>
            <person name="Qian P.-Y."/>
            <person name="Archer J."/>
        </authorList>
    </citation>
    <scope>NUCLEOTIDE SEQUENCE</scope>
    <source>
        <strain evidence="2">KAUST100406-0324</strain>
    </source>
</reference>
<dbReference type="AlphaFoldDB" id="A0A921TAZ1"/>
<dbReference type="EMBL" id="APKE01000050">
    <property type="protein sequence ID" value="KAF0674460.1"/>
    <property type="molecule type" value="Genomic_DNA"/>
</dbReference>
<dbReference type="RefSeq" id="WP_159966728.1">
    <property type="nucleotide sequence ID" value="NZ_APKE01000050.1"/>
</dbReference>
<sequence length="64" mass="7026">MGLHWSAVTLASHVVLVLACGCAFVNAIAIRRAWNSLLDLRNLARIEGPIFAIAAALMVERIYY</sequence>
<gene>
    <name evidence="2" type="ORF">PMES_03243</name>
</gene>
<name>A0A921TAZ1_9RHOB</name>
<feature type="transmembrane region" description="Helical" evidence="1">
    <location>
        <begin position="6"/>
        <end position="30"/>
    </location>
</feature>
<proteinExistence type="predicted"/>